<reference evidence="1 2" key="1">
    <citation type="submission" date="2019-03" db="EMBL/GenBank/DDBJ databases">
        <authorList>
            <person name="Douthitt C."/>
            <person name="D'Elia T."/>
            <person name="Bockoras C."/>
            <person name="Boss C."/>
            <person name="Clemons M."/>
            <person name="Green W."/>
            <person name="Harel H."/>
            <person name="Larralde J."/>
            <person name="Lopez M."/>
            <person name="Magana D."/>
            <person name="Miguel M."/>
            <person name="Muschweck L."/>
            <person name="Olivos K."/>
            <person name="Racette D."/>
            <person name="Reynolds M."/>
            <person name="Ru Y."/>
            <person name="Santana M."/>
            <person name="Simon R."/>
            <person name="Smotrilla K."/>
            <person name="Sufficool B."/>
            <person name="Tamayo B."/>
            <person name="Tirado E."/>
            <person name="Vajanyi M."/>
            <person name="Weger M."/>
            <person name="Wehr A."/>
            <person name="Whitaker K."/>
            <person name="Garlena R.A."/>
            <person name="Russell D.A."/>
            <person name="Pope W.H."/>
            <person name="Jacobs-Sera D."/>
            <person name="Hatfull G.F."/>
        </authorList>
    </citation>
    <scope>NUCLEOTIDE SEQUENCE [LARGE SCALE GENOMIC DNA]</scope>
</reference>
<proteinExistence type="predicted"/>
<protein>
    <submittedName>
        <fullName evidence="1">Uncharacterized protein</fullName>
    </submittedName>
</protein>
<dbReference type="EMBL" id="MK620899">
    <property type="protein sequence ID" value="QBZ72739.1"/>
    <property type="molecule type" value="Genomic_DNA"/>
</dbReference>
<evidence type="ECO:0000313" key="2">
    <source>
        <dbReference type="Proteomes" id="UP000297070"/>
    </source>
</evidence>
<evidence type="ECO:0000313" key="1">
    <source>
        <dbReference type="EMBL" id="QBZ72739.1"/>
    </source>
</evidence>
<organism evidence="1 2">
    <name type="scientific">Gordonia phage GodonK</name>
    <dbReference type="NCBI Taxonomy" id="2562192"/>
    <lineage>
        <taxon>Viruses</taxon>
        <taxon>Duplodnaviria</taxon>
        <taxon>Heunggongvirae</taxon>
        <taxon>Uroviricota</taxon>
        <taxon>Caudoviricetes</taxon>
        <taxon>Godonkavirus</taxon>
        <taxon>Godonkavirus godonK</taxon>
    </lineage>
</organism>
<dbReference type="KEGG" id="vg:55012956"/>
<name>A0A4D6E244_9CAUD</name>
<gene>
    <name evidence="1" type="primary">120</name>
    <name evidence="1" type="ORF">SEA_GODONK_120</name>
</gene>
<keyword evidence="2" id="KW-1185">Reference proteome</keyword>
<dbReference type="GeneID" id="55012956"/>
<dbReference type="Proteomes" id="UP000297070">
    <property type="component" value="Segment"/>
</dbReference>
<sequence length="31" mass="3348">MTTVLAWVGVASLSALAGAVATVLWRMVMWR</sequence>
<dbReference type="RefSeq" id="YP_009821504.1">
    <property type="nucleotide sequence ID" value="NC_048176.1"/>
</dbReference>
<accession>A0A4D6E244</accession>